<organism evidence="4 5">
    <name type="scientific">Kribbella rubisoli</name>
    <dbReference type="NCBI Taxonomy" id="3075929"/>
    <lineage>
        <taxon>Bacteria</taxon>
        <taxon>Bacillati</taxon>
        <taxon>Actinomycetota</taxon>
        <taxon>Actinomycetes</taxon>
        <taxon>Propionibacteriales</taxon>
        <taxon>Kribbellaceae</taxon>
        <taxon>Kribbella</taxon>
    </lineage>
</organism>
<proteinExistence type="predicted"/>
<dbReference type="EMBL" id="SHKR01000005">
    <property type="protein sequence ID" value="RZU22179.1"/>
    <property type="molecule type" value="Genomic_DNA"/>
</dbReference>
<evidence type="ECO:0000313" key="4">
    <source>
        <dbReference type="EMBL" id="RZU22179.1"/>
    </source>
</evidence>
<keyword evidence="1 2" id="KW-0238">DNA-binding</keyword>
<dbReference type="Pfam" id="PF00436">
    <property type="entry name" value="SSB"/>
    <property type="match status" value="1"/>
</dbReference>
<evidence type="ECO:0000256" key="2">
    <source>
        <dbReference type="PROSITE-ProRule" id="PRU00252"/>
    </source>
</evidence>
<feature type="region of interest" description="Disordered" evidence="3">
    <location>
        <begin position="115"/>
        <end position="153"/>
    </location>
</feature>
<keyword evidence="5" id="KW-1185">Reference proteome</keyword>
<evidence type="ECO:0000256" key="1">
    <source>
        <dbReference type="ARBA" id="ARBA00023125"/>
    </source>
</evidence>
<dbReference type="Gene3D" id="2.40.50.140">
    <property type="entry name" value="Nucleic acid-binding proteins"/>
    <property type="match status" value="1"/>
</dbReference>
<dbReference type="RefSeq" id="WP_157996993.1">
    <property type="nucleotide sequence ID" value="NZ_SHKR01000005.1"/>
</dbReference>
<dbReference type="CDD" id="cd04496">
    <property type="entry name" value="SSB_OBF"/>
    <property type="match status" value="1"/>
</dbReference>
<comment type="caution">
    <text evidence="4">The sequence shown here is derived from an EMBL/GenBank/DDBJ whole genome shotgun (WGS) entry which is preliminary data.</text>
</comment>
<dbReference type="InterPro" id="IPR012340">
    <property type="entry name" value="NA-bd_OB-fold"/>
</dbReference>
<dbReference type="PROSITE" id="PS50935">
    <property type="entry name" value="SSB"/>
    <property type="match status" value="1"/>
</dbReference>
<name>A0A4Q7XHQ9_9ACTN</name>
<evidence type="ECO:0000256" key="3">
    <source>
        <dbReference type="SAM" id="MobiDB-lite"/>
    </source>
</evidence>
<reference evidence="4 5" key="1">
    <citation type="journal article" date="2015" name="Stand. Genomic Sci.">
        <title>Genomic Encyclopedia of Bacterial and Archaeal Type Strains, Phase III: the genomes of soil and plant-associated and newly described type strains.</title>
        <authorList>
            <person name="Whitman W.B."/>
            <person name="Woyke T."/>
            <person name="Klenk H.P."/>
            <person name="Zhou Y."/>
            <person name="Lilburn T.G."/>
            <person name="Beck B.J."/>
            <person name="De Vos P."/>
            <person name="Vandamme P."/>
            <person name="Eisen J.A."/>
            <person name="Garrity G."/>
            <person name="Hugenholtz P."/>
            <person name="Kyrpides N.C."/>
        </authorList>
    </citation>
    <scope>NUCLEOTIDE SEQUENCE [LARGE SCALE GENOMIC DNA]</scope>
    <source>
        <strain evidence="4 5">VKM Ac-2540</strain>
    </source>
</reference>
<dbReference type="OrthoDB" id="4427276at2"/>
<dbReference type="GO" id="GO:0003697">
    <property type="term" value="F:single-stranded DNA binding"/>
    <property type="evidence" value="ECO:0007669"/>
    <property type="project" value="InterPro"/>
</dbReference>
<accession>A0A4Q7XHQ9</accession>
<feature type="compositionally biased region" description="Low complexity" evidence="3">
    <location>
        <begin position="137"/>
        <end position="153"/>
    </location>
</feature>
<dbReference type="InterPro" id="IPR000424">
    <property type="entry name" value="Primosome_PriB/ssb"/>
</dbReference>
<dbReference type="Proteomes" id="UP000292027">
    <property type="component" value="Unassembled WGS sequence"/>
</dbReference>
<protein>
    <submittedName>
        <fullName evidence="4">Single-strand DNA-binding protein</fullName>
    </submittedName>
</protein>
<dbReference type="SUPFAM" id="SSF50249">
    <property type="entry name" value="Nucleic acid-binding proteins"/>
    <property type="match status" value="1"/>
</dbReference>
<gene>
    <name evidence="4" type="ORF">EV645_0511</name>
</gene>
<evidence type="ECO:0000313" key="5">
    <source>
        <dbReference type="Proteomes" id="UP000292027"/>
    </source>
</evidence>
<dbReference type="AlphaFoldDB" id="A0A4Q7XHQ9"/>
<sequence>MSVNEIHLTVVGRIGSEPDFKEIGQVPHLSFRLASTPRQFDKTLNRFVEKTTSWLQVECWRFLAQNAFDSTRIGQPVIVSGKLRTHEWTDEKGEQRSRLVLEAFTIGHDLNRGTATFSKSAPRGEHAVPEVSVTPFPAEEYPATPLPLAAEAA</sequence>